<evidence type="ECO:0000256" key="1">
    <source>
        <dbReference type="ARBA" id="ARBA00004123"/>
    </source>
</evidence>
<gene>
    <name evidence="11" type="ORF">PECUL_23A007931</name>
</gene>
<dbReference type="GO" id="GO:0046966">
    <property type="term" value="F:nuclear thyroid hormone receptor binding"/>
    <property type="evidence" value="ECO:0007669"/>
    <property type="project" value="TreeGrafter"/>
</dbReference>
<organism evidence="11 12">
    <name type="scientific">Pelobates cultripes</name>
    <name type="common">Western spadefoot toad</name>
    <dbReference type="NCBI Taxonomy" id="61616"/>
    <lineage>
        <taxon>Eukaryota</taxon>
        <taxon>Metazoa</taxon>
        <taxon>Chordata</taxon>
        <taxon>Craniata</taxon>
        <taxon>Vertebrata</taxon>
        <taxon>Euteleostomi</taxon>
        <taxon>Amphibia</taxon>
        <taxon>Batrachia</taxon>
        <taxon>Anura</taxon>
        <taxon>Pelobatoidea</taxon>
        <taxon>Pelobatidae</taxon>
        <taxon>Pelobates</taxon>
    </lineage>
</organism>
<evidence type="ECO:0000256" key="9">
    <source>
        <dbReference type="RuleBase" id="RU364059"/>
    </source>
</evidence>
<comment type="similarity">
    <text evidence="2 9">Belongs to the Mediator complex subunit 1 family.</text>
</comment>
<comment type="subcellular location">
    <subcellularLocation>
        <location evidence="1 9">Nucleus</location>
    </subcellularLocation>
</comment>
<name>A0AAD1RWU6_PELCU</name>
<protein>
    <recommendedName>
        <fullName evidence="3 9">Mediator of RNA polymerase II transcription subunit 1</fullName>
    </recommendedName>
    <alternativeName>
        <fullName evidence="8 9">Mediator complex subunit 1</fullName>
    </alternativeName>
</protein>
<evidence type="ECO:0000313" key="12">
    <source>
        <dbReference type="Proteomes" id="UP001295444"/>
    </source>
</evidence>
<dbReference type="GO" id="GO:0003712">
    <property type="term" value="F:transcription coregulator activity"/>
    <property type="evidence" value="ECO:0007669"/>
    <property type="project" value="InterPro"/>
</dbReference>
<comment type="function">
    <text evidence="9">Component of the Mediator complex, a coactivator involved in the regulated transcription of nearly all RNA polymerase II-dependent genes. Mediator functions as a bridge to convey information from gene-specific regulatory proteins to the basal RNA polymerase II transcription machinery. Mediator is recruited to promoters by direct interactions with regulatory proteins and serves as a scaffold for the assembly of a functional preinitiation complex with RNA polymerase II and the general transcription factors.</text>
</comment>
<dbReference type="GO" id="GO:0097067">
    <property type="term" value="P:cellular response to thyroid hormone stimulus"/>
    <property type="evidence" value="ECO:0007669"/>
    <property type="project" value="TreeGrafter"/>
</dbReference>
<feature type="domain" description="Mediator complex subunit Med1" evidence="10">
    <location>
        <begin position="75"/>
        <end position="148"/>
    </location>
</feature>
<evidence type="ECO:0000256" key="2">
    <source>
        <dbReference type="ARBA" id="ARBA00006210"/>
    </source>
</evidence>
<dbReference type="InterPro" id="IPR019680">
    <property type="entry name" value="Mediator_Med1"/>
</dbReference>
<accession>A0AAD1RWU6</accession>
<evidence type="ECO:0000259" key="10">
    <source>
        <dbReference type="Pfam" id="PF10744"/>
    </source>
</evidence>
<evidence type="ECO:0000256" key="5">
    <source>
        <dbReference type="ARBA" id="ARBA00023159"/>
    </source>
</evidence>
<dbReference type="PANTHER" id="PTHR12881">
    <property type="entry name" value="MEDIATOR OF RNA POLYMERASE II TRANSCRIPTION SUBUNIT 1"/>
    <property type="match status" value="1"/>
</dbReference>
<evidence type="ECO:0000256" key="3">
    <source>
        <dbReference type="ARBA" id="ARBA00020612"/>
    </source>
</evidence>
<keyword evidence="6 9" id="KW-0804">Transcription</keyword>
<evidence type="ECO:0000256" key="8">
    <source>
        <dbReference type="ARBA" id="ARBA00031254"/>
    </source>
</evidence>
<dbReference type="GO" id="GO:0042974">
    <property type="term" value="F:nuclear retinoic acid receptor binding"/>
    <property type="evidence" value="ECO:0007669"/>
    <property type="project" value="TreeGrafter"/>
</dbReference>
<dbReference type="Pfam" id="PF10744">
    <property type="entry name" value="Med1"/>
    <property type="match status" value="1"/>
</dbReference>
<dbReference type="GO" id="GO:0045944">
    <property type="term" value="P:positive regulation of transcription by RNA polymerase II"/>
    <property type="evidence" value="ECO:0007669"/>
    <property type="project" value="UniProtKB-ARBA"/>
</dbReference>
<keyword evidence="7 9" id="KW-0539">Nucleus</keyword>
<evidence type="ECO:0000256" key="4">
    <source>
        <dbReference type="ARBA" id="ARBA00023015"/>
    </source>
</evidence>
<dbReference type="GO" id="GO:0042809">
    <property type="term" value="F:nuclear vitamin D receptor binding"/>
    <property type="evidence" value="ECO:0007669"/>
    <property type="project" value="TreeGrafter"/>
</dbReference>
<dbReference type="GO" id="GO:0016592">
    <property type="term" value="C:mediator complex"/>
    <property type="evidence" value="ECO:0007669"/>
    <property type="project" value="InterPro"/>
</dbReference>
<dbReference type="InterPro" id="IPR051999">
    <property type="entry name" value="Mediator_complex_subunit_1"/>
</dbReference>
<proteinExistence type="inferred from homology"/>
<evidence type="ECO:0000256" key="7">
    <source>
        <dbReference type="ARBA" id="ARBA00023242"/>
    </source>
</evidence>
<dbReference type="Proteomes" id="UP001295444">
    <property type="component" value="Chromosome 04"/>
</dbReference>
<keyword evidence="4 9" id="KW-0805">Transcription regulation</keyword>
<dbReference type="EMBL" id="OW240915">
    <property type="protein sequence ID" value="CAH2283082.1"/>
    <property type="molecule type" value="Genomic_DNA"/>
</dbReference>
<evidence type="ECO:0000313" key="11">
    <source>
        <dbReference type="EMBL" id="CAH2283082.1"/>
    </source>
</evidence>
<keyword evidence="5 9" id="KW-0010">Activator</keyword>
<evidence type="ECO:0000256" key="6">
    <source>
        <dbReference type="ARBA" id="ARBA00023163"/>
    </source>
</evidence>
<sequence length="178" mass="20085">MLEDEATDGPEEPITEEISMALKITKAARENLSKVLNLIHTARMHSYPFVSAEKAFGRDKPIKNCLTHYCQPVLKCKDKLQTRVKAKSLSDVMNCIESMSKQKGLESHIGPSGTVCYITSEMFYVEIQMKKNGYVDFVKVAHHGDVPRESDVMVQLIRYSNIPVFAGFLMAWNVKDAL</sequence>
<dbReference type="PANTHER" id="PTHR12881:SF15">
    <property type="entry name" value="MEDIATOR OF RNA POLYMERASE II TRANSCRIPTION SUBUNIT 1"/>
    <property type="match status" value="1"/>
</dbReference>
<reference evidence="11" key="1">
    <citation type="submission" date="2022-03" db="EMBL/GenBank/DDBJ databases">
        <authorList>
            <person name="Alioto T."/>
            <person name="Alioto T."/>
            <person name="Gomez Garrido J."/>
        </authorList>
    </citation>
    <scope>NUCLEOTIDE SEQUENCE</scope>
</reference>
<dbReference type="AlphaFoldDB" id="A0AAD1RWU6"/>
<keyword evidence="12" id="KW-1185">Reference proteome</keyword>